<dbReference type="AlphaFoldDB" id="A0A6H5HNX6"/>
<feature type="region of interest" description="Disordered" evidence="1">
    <location>
        <begin position="21"/>
        <end position="59"/>
    </location>
</feature>
<dbReference type="Proteomes" id="UP000479000">
    <property type="component" value="Unassembled WGS sequence"/>
</dbReference>
<sequence>MFQNVSSPSAHRLLVLSNDVPLPYGLPLRPGRPRAAPGDLRQGRPRWRDSGQRDGHHDR</sequence>
<protein>
    <submittedName>
        <fullName evidence="2">Uncharacterized protein</fullName>
    </submittedName>
</protein>
<feature type="compositionally biased region" description="Basic and acidic residues" evidence="1">
    <location>
        <begin position="46"/>
        <end position="59"/>
    </location>
</feature>
<accession>A0A6H5HNX6</accession>
<gene>
    <name evidence="2" type="ORF">NTEN_LOCUS23339</name>
</gene>
<feature type="non-terminal residue" evidence="2">
    <location>
        <position position="59"/>
    </location>
</feature>
<evidence type="ECO:0000256" key="1">
    <source>
        <dbReference type="SAM" id="MobiDB-lite"/>
    </source>
</evidence>
<organism evidence="2 3">
    <name type="scientific">Nesidiocoris tenuis</name>
    <dbReference type="NCBI Taxonomy" id="355587"/>
    <lineage>
        <taxon>Eukaryota</taxon>
        <taxon>Metazoa</taxon>
        <taxon>Ecdysozoa</taxon>
        <taxon>Arthropoda</taxon>
        <taxon>Hexapoda</taxon>
        <taxon>Insecta</taxon>
        <taxon>Pterygota</taxon>
        <taxon>Neoptera</taxon>
        <taxon>Paraneoptera</taxon>
        <taxon>Hemiptera</taxon>
        <taxon>Heteroptera</taxon>
        <taxon>Panheteroptera</taxon>
        <taxon>Cimicomorpha</taxon>
        <taxon>Miridae</taxon>
        <taxon>Dicyphina</taxon>
        <taxon>Nesidiocoris</taxon>
    </lineage>
</organism>
<name>A0A6H5HNX6_9HEMI</name>
<dbReference type="EMBL" id="CADCXU010034303">
    <property type="protein sequence ID" value="CAB0019629.1"/>
    <property type="molecule type" value="Genomic_DNA"/>
</dbReference>
<feature type="compositionally biased region" description="Low complexity" evidence="1">
    <location>
        <begin position="21"/>
        <end position="38"/>
    </location>
</feature>
<keyword evidence="3" id="KW-1185">Reference proteome</keyword>
<evidence type="ECO:0000313" key="2">
    <source>
        <dbReference type="EMBL" id="CAB0019629.1"/>
    </source>
</evidence>
<reference evidence="2 3" key="1">
    <citation type="submission" date="2020-02" db="EMBL/GenBank/DDBJ databases">
        <authorList>
            <person name="Ferguson B K."/>
        </authorList>
    </citation>
    <scope>NUCLEOTIDE SEQUENCE [LARGE SCALE GENOMIC DNA]</scope>
</reference>
<evidence type="ECO:0000313" key="3">
    <source>
        <dbReference type="Proteomes" id="UP000479000"/>
    </source>
</evidence>
<proteinExistence type="predicted"/>